<dbReference type="Proteomes" id="UP000789508">
    <property type="component" value="Unassembled WGS sequence"/>
</dbReference>
<dbReference type="InterPro" id="IPR011074">
    <property type="entry name" value="CRAL/TRIO_N_dom"/>
</dbReference>
<evidence type="ECO:0000259" key="3">
    <source>
        <dbReference type="PROSITE" id="PS50191"/>
    </source>
</evidence>
<protein>
    <submittedName>
        <fullName evidence="4">10014_t:CDS:1</fullName>
    </submittedName>
</protein>
<dbReference type="SMART" id="SM00516">
    <property type="entry name" value="SEC14"/>
    <property type="match status" value="1"/>
</dbReference>
<dbReference type="Pfam" id="PF03765">
    <property type="entry name" value="CRAL_TRIO_N"/>
    <property type="match status" value="1"/>
</dbReference>
<feature type="compositionally biased region" description="Basic and acidic residues" evidence="2">
    <location>
        <begin position="91"/>
        <end position="108"/>
    </location>
</feature>
<organism evidence="4 5">
    <name type="scientific">Ambispora leptoticha</name>
    <dbReference type="NCBI Taxonomy" id="144679"/>
    <lineage>
        <taxon>Eukaryota</taxon>
        <taxon>Fungi</taxon>
        <taxon>Fungi incertae sedis</taxon>
        <taxon>Mucoromycota</taxon>
        <taxon>Glomeromycotina</taxon>
        <taxon>Glomeromycetes</taxon>
        <taxon>Archaeosporales</taxon>
        <taxon>Ambisporaceae</taxon>
        <taxon>Ambispora</taxon>
    </lineage>
</organism>
<keyword evidence="1" id="KW-0175">Coiled coil</keyword>
<evidence type="ECO:0000313" key="5">
    <source>
        <dbReference type="Proteomes" id="UP000789508"/>
    </source>
</evidence>
<feature type="region of interest" description="Disordered" evidence="2">
    <location>
        <begin position="44"/>
        <end position="108"/>
    </location>
</feature>
<evidence type="ECO:0000313" key="4">
    <source>
        <dbReference type="EMBL" id="CAG8448967.1"/>
    </source>
</evidence>
<dbReference type="CDD" id="cd00170">
    <property type="entry name" value="SEC14"/>
    <property type="match status" value="1"/>
</dbReference>
<dbReference type="InterPro" id="IPR001251">
    <property type="entry name" value="CRAL-TRIO_dom"/>
</dbReference>
<proteinExistence type="predicted"/>
<feature type="domain" description="CRAL-TRIO" evidence="3">
    <location>
        <begin position="208"/>
        <end position="351"/>
    </location>
</feature>
<dbReference type="SUPFAM" id="SSF52087">
    <property type="entry name" value="CRAL/TRIO domain"/>
    <property type="match status" value="1"/>
</dbReference>
<accession>A0A9N8YS01</accession>
<feature type="compositionally biased region" description="Polar residues" evidence="2">
    <location>
        <begin position="1"/>
        <end position="11"/>
    </location>
</feature>
<sequence>MSTATALQQQQKDPRTGHIGNLTPDQEELLRKFWAKLLEVLDRETPSVSNEVESNGEVQNNESTDSLPKKQTRVGSFLRGGNANKKPSNSEGEKPTKVKKSKEDDKYNESEELTAALELFAPQQLRSESWRLNAADDPDLILLRFLRARKWDVNKALAMLMSTLKWSLQTDVRGIVKGGESGLEQYFAEKNSPGFRIQLESGKSFCRGFDKEGRPITYINVRRHKKDEQNLEVLQRFTIWVMETCRLMIIPPVETACIVFNMTDFNLANMDLQYMKFMIQCFEAYYPESLGICIVHKAPWVFQGVWKVISPLLDPVVASKIRFTSQDKDLLEYIPANHLISSLGGEDAWEYTYIPPREGENDRMKDEKTKQEKIRIRQELEVKFEELTKNWIADSSNEQIKKERNELKGKLRQAQWELDPYIRARTYYHRIGVLREDGSCIWE</sequence>
<comment type="caution">
    <text evidence="4">The sequence shown here is derived from an EMBL/GenBank/DDBJ whole genome shotgun (WGS) entry which is preliminary data.</text>
</comment>
<feature type="region of interest" description="Disordered" evidence="2">
    <location>
        <begin position="1"/>
        <end position="24"/>
    </location>
</feature>
<feature type="coiled-coil region" evidence="1">
    <location>
        <begin position="370"/>
        <end position="417"/>
    </location>
</feature>
<evidence type="ECO:0000256" key="2">
    <source>
        <dbReference type="SAM" id="MobiDB-lite"/>
    </source>
</evidence>
<dbReference type="PANTHER" id="PTHR46590:SF1">
    <property type="entry name" value="PHOSPHATIDYLINOSITOL TRANSFER PROTEIN CSR1"/>
    <property type="match status" value="1"/>
</dbReference>
<dbReference type="AlphaFoldDB" id="A0A9N8YS01"/>
<keyword evidence="5" id="KW-1185">Reference proteome</keyword>
<dbReference type="SMART" id="SM01100">
    <property type="entry name" value="CRAL_TRIO_N"/>
    <property type="match status" value="1"/>
</dbReference>
<dbReference type="Gene3D" id="3.40.525.10">
    <property type="entry name" value="CRAL-TRIO lipid binding domain"/>
    <property type="match status" value="1"/>
</dbReference>
<feature type="compositionally biased region" description="Polar residues" evidence="2">
    <location>
        <begin position="46"/>
        <end position="66"/>
    </location>
</feature>
<dbReference type="SUPFAM" id="SSF46938">
    <property type="entry name" value="CRAL/TRIO N-terminal domain"/>
    <property type="match status" value="1"/>
</dbReference>
<gene>
    <name evidence="4" type="ORF">ALEPTO_LOCUS878</name>
</gene>
<evidence type="ECO:0000256" key="1">
    <source>
        <dbReference type="SAM" id="Coils"/>
    </source>
</evidence>
<reference evidence="4" key="1">
    <citation type="submission" date="2021-06" db="EMBL/GenBank/DDBJ databases">
        <authorList>
            <person name="Kallberg Y."/>
            <person name="Tangrot J."/>
            <person name="Rosling A."/>
        </authorList>
    </citation>
    <scope>NUCLEOTIDE SEQUENCE</scope>
    <source>
        <strain evidence="4">FL130A</strain>
    </source>
</reference>
<dbReference type="EMBL" id="CAJVPS010000078">
    <property type="protein sequence ID" value="CAG8448967.1"/>
    <property type="molecule type" value="Genomic_DNA"/>
</dbReference>
<dbReference type="InterPro" id="IPR036273">
    <property type="entry name" value="CRAL/TRIO_N_dom_sf"/>
</dbReference>
<dbReference type="Pfam" id="PF00650">
    <property type="entry name" value="CRAL_TRIO"/>
    <property type="match status" value="1"/>
</dbReference>
<name>A0A9N8YS01_9GLOM</name>
<dbReference type="OrthoDB" id="43460at2759"/>
<dbReference type="PROSITE" id="PS50191">
    <property type="entry name" value="CRAL_TRIO"/>
    <property type="match status" value="1"/>
</dbReference>
<dbReference type="InterPro" id="IPR052432">
    <property type="entry name" value="PITP/CRAL-TRIO"/>
</dbReference>
<dbReference type="PANTHER" id="PTHR46590">
    <property type="entry name" value="PHOSPHATIDYLINOSITOL TRANSFER PROTEIN CSR1-RELATED"/>
    <property type="match status" value="1"/>
</dbReference>
<dbReference type="InterPro" id="IPR036865">
    <property type="entry name" value="CRAL-TRIO_dom_sf"/>
</dbReference>